<evidence type="ECO:0000313" key="3">
    <source>
        <dbReference type="Proteomes" id="UP001642484"/>
    </source>
</evidence>
<evidence type="ECO:0000256" key="1">
    <source>
        <dbReference type="SAM" id="MobiDB-lite"/>
    </source>
</evidence>
<comment type="caution">
    <text evidence="2">The sequence shown here is derived from an EMBL/GenBank/DDBJ whole genome shotgun (WGS) entry which is preliminary data.</text>
</comment>
<protein>
    <submittedName>
        <fullName evidence="2">Uncharacterized protein</fullName>
    </submittedName>
</protein>
<dbReference type="Proteomes" id="UP001642484">
    <property type="component" value="Unassembled WGS sequence"/>
</dbReference>
<sequence length="103" mass="11199">MCQQQKPLQQRLFRPGVSLQTQTWTCLSIASRLYRNLRCEVIKCLGGKWMEQASLLEVEIVCASAIRGDQASQVKMDPAKRGSIHSTGASGGLGRPPASGGRL</sequence>
<keyword evidence="3" id="KW-1185">Reference proteome</keyword>
<reference evidence="2 3" key="1">
    <citation type="submission" date="2024-02" db="EMBL/GenBank/DDBJ databases">
        <authorList>
            <person name="Chen Y."/>
            <person name="Shah S."/>
            <person name="Dougan E. K."/>
            <person name="Thang M."/>
            <person name="Chan C."/>
        </authorList>
    </citation>
    <scope>NUCLEOTIDE SEQUENCE [LARGE SCALE GENOMIC DNA]</scope>
</reference>
<gene>
    <name evidence="2" type="ORF">CCMP2556_LOCUS27234</name>
</gene>
<feature type="region of interest" description="Disordered" evidence="1">
    <location>
        <begin position="70"/>
        <end position="103"/>
    </location>
</feature>
<evidence type="ECO:0000313" key="2">
    <source>
        <dbReference type="EMBL" id="CAK9054494.1"/>
    </source>
</evidence>
<proteinExistence type="predicted"/>
<accession>A0ABP0MST9</accession>
<organism evidence="2 3">
    <name type="scientific">Durusdinium trenchii</name>
    <dbReference type="NCBI Taxonomy" id="1381693"/>
    <lineage>
        <taxon>Eukaryota</taxon>
        <taxon>Sar</taxon>
        <taxon>Alveolata</taxon>
        <taxon>Dinophyceae</taxon>
        <taxon>Suessiales</taxon>
        <taxon>Symbiodiniaceae</taxon>
        <taxon>Durusdinium</taxon>
    </lineage>
</organism>
<name>A0ABP0MST9_9DINO</name>
<dbReference type="EMBL" id="CAXAMN010019557">
    <property type="protein sequence ID" value="CAK9054494.1"/>
    <property type="molecule type" value="Genomic_DNA"/>
</dbReference>